<gene>
    <name evidence="1" type="ORF">SDC9_172385</name>
</gene>
<dbReference type="Gene3D" id="3.40.30.10">
    <property type="entry name" value="Glutaredoxin"/>
    <property type="match status" value="1"/>
</dbReference>
<reference evidence="1" key="1">
    <citation type="submission" date="2019-08" db="EMBL/GenBank/DDBJ databases">
        <authorList>
            <person name="Kucharzyk K."/>
            <person name="Murdoch R.W."/>
            <person name="Higgins S."/>
            <person name="Loffler F."/>
        </authorList>
    </citation>
    <scope>NUCLEOTIDE SEQUENCE</scope>
</reference>
<dbReference type="AlphaFoldDB" id="A0A645GDK4"/>
<sequence length="109" mass="12402">MEANVWNDAGVQDILRNQVVLATLYVDDKTILTESEQIVSTLDGKIKNTLGRKNRDYQISRFSVASQPYYVLIDQNEISLAEPVGECSKDEFLKFLKKGIQKFTSQSVR</sequence>
<dbReference type="EMBL" id="VSSQ01074000">
    <property type="protein sequence ID" value="MPN24978.1"/>
    <property type="molecule type" value="Genomic_DNA"/>
</dbReference>
<evidence type="ECO:0000313" key="1">
    <source>
        <dbReference type="EMBL" id="MPN24978.1"/>
    </source>
</evidence>
<protein>
    <submittedName>
        <fullName evidence="1">Uncharacterized protein</fullName>
    </submittedName>
</protein>
<accession>A0A645GDK4</accession>
<name>A0A645GDK4_9ZZZZ</name>
<dbReference type="InterPro" id="IPR036249">
    <property type="entry name" value="Thioredoxin-like_sf"/>
</dbReference>
<dbReference type="SUPFAM" id="SSF52833">
    <property type="entry name" value="Thioredoxin-like"/>
    <property type="match status" value="1"/>
</dbReference>
<proteinExistence type="predicted"/>
<organism evidence="1">
    <name type="scientific">bioreactor metagenome</name>
    <dbReference type="NCBI Taxonomy" id="1076179"/>
    <lineage>
        <taxon>unclassified sequences</taxon>
        <taxon>metagenomes</taxon>
        <taxon>ecological metagenomes</taxon>
    </lineage>
</organism>
<comment type="caution">
    <text evidence="1">The sequence shown here is derived from an EMBL/GenBank/DDBJ whole genome shotgun (WGS) entry which is preliminary data.</text>
</comment>